<evidence type="ECO:0000313" key="1">
    <source>
        <dbReference type="EMBL" id="MED1205578.1"/>
    </source>
</evidence>
<dbReference type="RefSeq" id="WP_157090809.1">
    <property type="nucleotide sequence ID" value="NZ_JARMAB010000038.1"/>
</dbReference>
<comment type="caution">
    <text evidence="1">The sequence shown here is derived from an EMBL/GenBank/DDBJ whole genome shotgun (WGS) entry which is preliminary data.</text>
</comment>
<organism evidence="1 2">
    <name type="scientific">Heyndrickxia acidicola</name>
    <dbReference type="NCBI Taxonomy" id="209389"/>
    <lineage>
        <taxon>Bacteria</taxon>
        <taxon>Bacillati</taxon>
        <taxon>Bacillota</taxon>
        <taxon>Bacilli</taxon>
        <taxon>Bacillales</taxon>
        <taxon>Bacillaceae</taxon>
        <taxon>Heyndrickxia</taxon>
    </lineage>
</organism>
<accession>A0ABU6MMJ0</accession>
<gene>
    <name evidence="1" type="ORF">P4T90_21320</name>
</gene>
<keyword evidence="2" id="KW-1185">Reference proteome</keyword>
<reference evidence="1 2" key="1">
    <citation type="submission" date="2023-03" db="EMBL/GenBank/DDBJ databases">
        <title>Bacillus Genome Sequencing.</title>
        <authorList>
            <person name="Dunlap C."/>
        </authorList>
    </citation>
    <scope>NUCLEOTIDE SEQUENCE [LARGE SCALE GENOMIC DNA]</scope>
    <source>
        <strain evidence="1 2">B-23453</strain>
    </source>
</reference>
<protein>
    <submittedName>
        <fullName evidence="1">Uncharacterized protein</fullName>
    </submittedName>
</protein>
<sequence>MRVNLFLSPEDLRNIKLIYTSYLPKDGENNTEIEMDSVLMCCLDKVHD</sequence>
<name>A0ABU6MMJ0_9BACI</name>
<dbReference type="Proteomes" id="UP001341444">
    <property type="component" value="Unassembled WGS sequence"/>
</dbReference>
<evidence type="ECO:0000313" key="2">
    <source>
        <dbReference type="Proteomes" id="UP001341444"/>
    </source>
</evidence>
<proteinExistence type="predicted"/>
<dbReference type="EMBL" id="JARMAB010000038">
    <property type="protein sequence ID" value="MED1205578.1"/>
    <property type="molecule type" value="Genomic_DNA"/>
</dbReference>